<dbReference type="HOGENOM" id="CLU_925592_0_0_1"/>
<accession>K4AL80</accession>
<dbReference type="Proteomes" id="UP000004995">
    <property type="component" value="Unassembled WGS sequence"/>
</dbReference>
<dbReference type="InterPro" id="IPR044824">
    <property type="entry name" value="MAIN-like"/>
</dbReference>
<dbReference type="Gramene" id="KQK89444">
    <property type="protein sequence ID" value="KQK89444"/>
    <property type="gene ID" value="SETIT_039660mg"/>
</dbReference>
<feature type="domain" description="Aminotransferase-like plant mobile" evidence="1">
    <location>
        <begin position="69"/>
        <end position="154"/>
    </location>
</feature>
<dbReference type="EMBL" id="AGNK02005719">
    <property type="status" value="NOT_ANNOTATED_CDS"/>
    <property type="molecule type" value="Genomic_DNA"/>
</dbReference>
<organism evidence="2 3">
    <name type="scientific">Setaria italica</name>
    <name type="common">Foxtail millet</name>
    <name type="synonym">Panicum italicum</name>
    <dbReference type="NCBI Taxonomy" id="4555"/>
    <lineage>
        <taxon>Eukaryota</taxon>
        <taxon>Viridiplantae</taxon>
        <taxon>Streptophyta</taxon>
        <taxon>Embryophyta</taxon>
        <taxon>Tracheophyta</taxon>
        <taxon>Spermatophyta</taxon>
        <taxon>Magnoliopsida</taxon>
        <taxon>Liliopsida</taxon>
        <taxon>Poales</taxon>
        <taxon>Poaceae</taxon>
        <taxon>PACMAD clade</taxon>
        <taxon>Panicoideae</taxon>
        <taxon>Panicodae</taxon>
        <taxon>Paniceae</taxon>
        <taxon>Cenchrinae</taxon>
        <taxon>Setaria</taxon>
    </lineage>
</organism>
<dbReference type="GO" id="GO:0010073">
    <property type="term" value="P:meristem maintenance"/>
    <property type="evidence" value="ECO:0007669"/>
    <property type="project" value="InterPro"/>
</dbReference>
<reference evidence="3" key="1">
    <citation type="journal article" date="2012" name="Nat. Biotechnol.">
        <title>Reference genome sequence of the model plant Setaria.</title>
        <authorList>
            <person name="Bennetzen J.L."/>
            <person name="Schmutz J."/>
            <person name="Wang H."/>
            <person name="Percifield R."/>
            <person name="Hawkins J."/>
            <person name="Pontaroli A.C."/>
            <person name="Estep M."/>
            <person name="Feng L."/>
            <person name="Vaughn J.N."/>
            <person name="Grimwood J."/>
            <person name="Jenkins J."/>
            <person name="Barry K."/>
            <person name="Lindquist E."/>
            <person name="Hellsten U."/>
            <person name="Deshpande S."/>
            <person name="Wang X."/>
            <person name="Wu X."/>
            <person name="Mitros T."/>
            <person name="Triplett J."/>
            <person name="Yang X."/>
            <person name="Ye C.Y."/>
            <person name="Mauro-Herrera M."/>
            <person name="Wang L."/>
            <person name="Li P."/>
            <person name="Sharma M."/>
            <person name="Sharma R."/>
            <person name="Ronald P.C."/>
            <person name="Panaud O."/>
            <person name="Kellogg E.A."/>
            <person name="Brutnell T.P."/>
            <person name="Doust A.N."/>
            <person name="Tuskan G.A."/>
            <person name="Rokhsar D."/>
            <person name="Devos K.M."/>
        </authorList>
    </citation>
    <scope>NUCLEOTIDE SEQUENCE [LARGE SCALE GENOMIC DNA]</scope>
    <source>
        <strain evidence="3">cv. Yugu1</strain>
    </source>
</reference>
<keyword evidence="3" id="KW-1185">Reference proteome</keyword>
<dbReference type="OMA" id="CGPLERR"/>
<dbReference type="AlphaFoldDB" id="K4AL80"/>
<dbReference type="PANTHER" id="PTHR46033:SF82">
    <property type="entry name" value="AMINOTRANSFERASE-LIKE PLANT MOBILE DOMAIN-CONTAINING PROTEIN"/>
    <property type="match status" value="1"/>
</dbReference>
<name>K4AL80_SETIT</name>
<sequence>MAALAYPLLEAAYDLQHCAYLLANLHEELKPLRVQVHSPLRWDERYASYLQRAGFLDIAVQVVAGLPPMDGPLWTAMVDWWCLETHNFHLPCGEVTVTMQVVAMILDLPLEGHPSENWRDMVEVHIGIRPPKPEEGDNLKKTSSVSSAWLRAYLQQCGPLERRYKSYTNEFDVVTQNQRQAVVRSTTPMILYYFVEMHMPHRVMRQFGRIQTCPPMELSTSQALHRIDHKKRYKENDWRVNMLSTCFGGRTGPNRDYIRLYCASTRNKVKPSWSIEPIEDAPFDSSDDVLDEYDTMTRLGT</sequence>
<dbReference type="EnsemblPlants" id="KQK89444">
    <property type="protein sequence ID" value="KQK89444"/>
    <property type="gene ID" value="SETIT_039660mg"/>
</dbReference>
<dbReference type="Pfam" id="PF10536">
    <property type="entry name" value="PMD"/>
    <property type="match status" value="1"/>
</dbReference>
<proteinExistence type="predicted"/>
<evidence type="ECO:0000313" key="2">
    <source>
        <dbReference type="EnsemblPlants" id="KQK89444"/>
    </source>
</evidence>
<evidence type="ECO:0000259" key="1">
    <source>
        <dbReference type="Pfam" id="PF10536"/>
    </source>
</evidence>
<evidence type="ECO:0000313" key="3">
    <source>
        <dbReference type="Proteomes" id="UP000004995"/>
    </source>
</evidence>
<dbReference type="InterPro" id="IPR019557">
    <property type="entry name" value="AminoTfrase-like_pln_mobile"/>
</dbReference>
<protein>
    <recommendedName>
        <fullName evidence="1">Aminotransferase-like plant mobile domain-containing protein</fullName>
    </recommendedName>
</protein>
<dbReference type="PANTHER" id="PTHR46033">
    <property type="entry name" value="PROTEIN MAIN-LIKE 2"/>
    <property type="match status" value="1"/>
</dbReference>
<dbReference type="InParanoid" id="K4AL80"/>
<reference evidence="2" key="2">
    <citation type="submission" date="2018-08" db="UniProtKB">
        <authorList>
            <consortium name="EnsemblPlants"/>
        </authorList>
    </citation>
    <scope>IDENTIFICATION</scope>
    <source>
        <strain evidence="2">Yugu1</strain>
    </source>
</reference>